<gene>
    <name evidence="1" type="ORF">GCM10022218_34800</name>
</gene>
<protein>
    <submittedName>
        <fullName evidence="1">Uncharacterized protein</fullName>
    </submittedName>
</protein>
<evidence type="ECO:0000313" key="1">
    <source>
        <dbReference type="EMBL" id="GAA4180502.1"/>
    </source>
</evidence>
<accession>A0ABP8A9S8</accession>
<dbReference type="EMBL" id="BAAAZK010000007">
    <property type="protein sequence ID" value="GAA4180502.1"/>
    <property type="molecule type" value="Genomic_DNA"/>
</dbReference>
<proteinExistence type="predicted"/>
<name>A0ABP8A9S8_9SPHI</name>
<dbReference type="RefSeq" id="WP_346087161.1">
    <property type="nucleotide sequence ID" value="NZ_BAAAZK010000007.1"/>
</dbReference>
<evidence type="ECO:0000313" key="2">
    <source>
        <dbReference type="Proteomes" id="UP001500167"/>
    </source>
</evidence>
<organism evidence="1 2">
    <name type="scientific">Sphingobacterium ginsenosidimutans</name>
    <dbReference type="NCBI Taxonomy" id="687845"/>
    <lineage>
        <taxon>Bacteria</taxon>
        <taxon>Pseudomonadati</taxon>
        <taxon>Bacteroidota</taxon>
        <taxon>Sphingobacteriia</taxon>
        <taxon>Sphingobacteriales</taxon>
        <taxon>Sphingobacteriaceae</taxon>
        <taxon>Sphingobacterium</taxon>
    </lineage>
</organism>
<comment type="caution">
    <text evidence="1">The sequence shown here is derived from an EMBL/GenBank/DDBJ whole genome shotgun (WGS) entry which is preliminary data.</text>
</comment>
<reference evidence="2" key="1">
    <citation type="journal article" date="2019" name="Int. J. Syst. Evol. Microbiol.">
        <title>The Global Catalogue of Microorganisms (GCM) 10K type strain sequencing project: providing services to taxonomists for standard genome sequencing and annotation.</title>
        <authorList>
            <consortium name="The Broad Institute Genomics Platform"/>
            <consortium name="The Broad Institute Genome Sequencing Center for Infectious Disease"/>
            <person name="Wu L."/>
            <person name="Ma J."/>
        </authorList>
    </citation>
    <scope>NUCLEOTIDE SEQUENCE [LARGE SCALE GENOMIC DNA]</scope>
    <source>
        <strain evidence="2">JCM 16722</strain>
    </source>
</reference>
<sequence>MKIFENESAMQRWISEQFAKGKSLADFVTNFDDFEHSLSNNQSFSLRKVIDTFRFCLSSFDNNEVIVENRDISLSDQDILKPDFLVYAPTTQSVIIIELKNLKGPTREVGTEIGAYAAEVKTHLPFLADGDVINVVIASHWPTLLRHYLFNDIVWMDRKLICLQPINTQAGIQLEIISPSLIADTSPEIKFNAQELGGYHLCLYDEMLYGGADYFRMEDNENQMRCALAVMAAKGNSLKTHGFAFLWRHAFEVGLAPYVITMVNLSSFQALPRLLKNSKIALNEITKRLLRILMDHDPNGHGHLLDSICDEGIRFLEGFSKPVPEDYTDWNTLKTRIFENTDALAFVGWGIFEELFFDRLHQEYENGEFDHSHIDPLVAISMLNEIIGSEILYPNWEMLGFNQEDDNEGF</sequence>
<dbReference type="Proteomes" id="UP001500167">
    <property type="component" value="Unassembled WGS sequence"/>
</dbReference>
<keyword evidence="2" id="KW-1185">Reference proteome</keyword>